<gene>
    <name evidence="1" type="ORF">PIB30_034503</name>
</gene>
<reference evidence="1 2" key="1">
    <citation type="journal article" date="2023" name="Plants (Basel)">
        <title>Bridging the Gap: Combining Genomics and Transcriptomics Approaches to Understand Stylosanthes scabra, an Orphan Legume from the Brazilian Caatinga.</title>
        <authorList>
            <person name="Ferreira-Neto J.R.C."/>
            <person name="da Silva M.D."/>
            <person name="Binneck E."/>
            <person name="de Melo N.F."/>
            <person name="da Silva R.H."/>
            <person name="de Melo A.L.T.M."/>
            <person name="Pandolfi V."/>
            <person name="Bustamante F.O."/>
            <person name="Brasileiro-Vidal A.C."/>
            <person name="Benko-Iseppon A.M."/>
        </authorList>
    </citation>
    <scope>NUCLEOTIDE SEQUENCE [LARGE SCALE GENOMIC DNA]</scope>
    <source>
        <tissue evidence="1">Leaves</tissue>
    </source>
</reference>
<name>A0ABU6YA33_9FABA</name>
<dbReference type="EMBL" id="JASCZI010241816">
    <property type="protein sequence ID" value="MED6207302.1"/>
    <property type="molecule type" value="Genomic_DNA"/>
</dbReference>
<evidence type="ECO:0000313" key="2">
    <source>
        <dbReference type="Proteomes" id="UP001341840"/>
    </source>
</evidence>
<protein>
    <submittedName>
        <fullName evidence="1">Uncharacterized protein</fullName>
    </submittedName>
</protein>
<comment type="caution">
    <text evidence="1">The sequence shown here is derived from an EMBL/GenBank/DDBJ whole genome shotgun (WGS) entry which is preliminary data.</text>
</comment>
<dbReference type="Proteomes" id="UP001341840">
    <property type="component" value="Unassembled WGS sequence"/>
</dbReference>
<evidence type="ECO:0000313" key="1">
    <source>
        <dbReference type="EMBL" id="MED6207302.1"/>
    </source>
</evidence>
<keyword evidence="2" id="KW-1185">Reference proteome</keyword>
<accession>A0ABU6YA33</accession>
<proteinExistence type="predicted"/>
<sequence length="192" mass="21899">MARPNASRSRTPPTPARLPWRVRAVSLMTFSRSNTSVWRVRVPLLARADACASWSFIPRGNDTHFTVVLLVRFGALAEIGAYQWNRDDLGYDSEPERTLLRRRREARRRERQAALEQQLNMAAEHNDDNFNNAENQNRVTLGQYINPTADSCGSTIRRPAIQANNFELKPSLIQLVQQDQFSGNSMMILIST</sequence>
<organism evidence="1 2">
    <name type="scientific">Stylosanthes scabra</name>
    <dbReference type="NCBI Taxonomy" id="79078"/>
    <lineage>
        <taxon>Eukaryota</taxon>
        <taxon>Viridiplantae</taxon>
        <taxon>Streptophyta</taxon>
        <taxon>Embryophyta</taxon>
        <taxon>Tracheophyta</taxon>
        <taxon>Spermatophyta</taxon>
        <taxon>Magnoliopsida</taxon>
        <taxon>eudicotyledons</taxon>
        <taxon>Gunneridae</taxon>
        <taxon>Pentapetalae</taxon>
        <taxon>rosids</taxon>
        <taxon>fabids</taxon>
        <taxon>Fabales</taxon>
        <taxon>Fabaceae</taxon>
        <taxon>Papilionoideae</taxon>
        <taxon>50 kb inversion clade</taxon>
        <taxon>dalbergioids sensu lato</taxon>
        <taxon>Dalbergieae</taxon>
        <taxon>Pterocarpus clade</taxon>
        <taxon>Stylosanthes</taxon>
    </lineage>
</organism>